<dbReference type="Proteomes" id="UP000008021">
    <property type="component" value="Chromosome 5"/>
</dbReference>
<dbReference type="HOGENOM" id="CLU_2376409_0_0_1"/>
<proteinExistence type="predicted"/>
<sequence length="95" mass="10629">MSRRMIRGRLGRRGRSSRRRREPRVRPHERIPLPRRRVLDCRRTPNPAIPWIFSSGIQSSGGSALFQNLQVLSSLALSGGSLRALAPSASRTSQA</sequence>
<evidence type="ECO:0000313" key="2">
    <source>
        <dbReference type="EnsemblPlants" id="OMERI05G04200.1"/>
    </source>
</evidence>
<feature type="compositionally biased region" description="Basic residues" evidence="1">
    <location>
        <begin position="1"/>
        <end position="23"/>
    </location>
</feature>
<feature type="region of interest" description="Disordered" evidence="1">
    <location>
        <begin position="1"/>
        <end position="29"/>
    </location>
</feature>
<evidence type="ECO:0000313" key="3">
    <source>
        <dbReference type="Proteomes" id="UP000008021"/>
    </source>
</evidence>
<reference evidence="2" key="2">
    <citation type="submission" date="2018-05" db="EMBL/GenBank/DDBJ databases">
        <title>OmerRS3 (Oryza meridionalis Reference Sequence Version 3).</title>
        <authorList>
            <person name="Zhang J."/>
            <person name="Kudrna D."/>
            <person name="Lee S."/>
            <person name="Talag J."/>
            <person name="Welchert J."/>
            <person name="Wing R.A."/>
        </authorList>
    </citation>
    <scope>NUCLEOTIDE SEQUENCE [LARGE SCALE GENOMIC DNA]</scope>
    <source>
        <strain evidence="2">cv. OR44</strain>
    </source>
</reference>
<dbReference type="EnsemblPlants" id="OMERI05G04200.1">
    <property type="protein sequence ID" value="OMERI05G04200.1"/>
    <property type="gene ID" value="OMERI05G04200"/>
</dbReference>
<organism evidence="2">
    <name type="scientific">Oryza meridionalis</name>
    <dbReference type="NCBI Taxonomy" id="40149"/>
    <lineage>
        <taxon>Eukaryota</taxon>
        <taxon>Viridiplantae</taxon>
        <taxon>Streptophyta</taxon>
        <taxon>Embryophyta</taxon>
        <taxon>Tracheophyta</taxon>
        <taxon>Spermatophyta</taxon>
        <taxon>Magnoliopsida</taxon>
        <taxon>Liliopsida</taxon>
        <taxon>Poales</taxon>
        <taxon>Poaceae</taxon>
        <taxon>BOP clade</taxon>
        <taxon>Oryzoideae</taxon>
        <taxon>Oryzeae</taxon>
        <taxon>Oryzinae</taxon>
        <taxon>Oryza</taxon>
    </lineage>
</organism>
<accession>A0A0E0DMG2</accession>
<protein>
    <submittedName>
        <fullName evidence="2">Uncharacterized protein</fullName>
    </submittedName>
</protein>
<dbReference type="AlphaFoldDB" id="A0A0E0DMG2"/>
<reference evidence="2" key="1">
    <citation type="submission" date="2015-04" db="UniProtKB">
        <authorList>
            <consortium name="EnsemblPlants"/>
        </authorList>
    </citation>
    <scope>IDENTIFICATION</scope>
</reference>
<keyword evidence="3" id="KW-1185">Reference proteome</keyword>
<dbReference type="Gramene" id="OMERI05G04200.1">
    <property type="protein sequence ID" value="OMERI05G04200.1"/>
    <property type="gene ID" value="OMERI05G04200"/>
</dbReference>
<name>A0A0E0DMG2_9ORYZ</name>
<evidence type="ECO:0000256" key="1">
    <source>
        <dbReference type="SAM" id="MobiDB-lite"/>
    </source>
</evidence>